<evidence type="ECO:0000313" key="1">
    <source>
        <dbReference type="EMBL" id="KRY68129.1"/>
    </source>
</evidence>
<comment type="caution">
    <text evidence="1">The sequence shown here is derived from an EMBL/GenBank/DDBJ whole genome shotgun (WGS) entry which is preliminary data.</text>
</comment>
<sequence>MSLFVSCSGVWDVVEVDELGWCFHKLENPRLGVASCKSDCAAVGGNGGGGGGGGVGVLSPNRLLVAFCSQVLFAKLLQNSGFYSEKNCTLVRNDQRLQVIFLSLKTNVSMQCLSVEKYFPTLCGRENWQPFLKIILTVNQHDTSLTSVQQQLITLQINEDQAPLQWHHSLCNCFHIVHVGQQLLANDQFLHFIVGIILKWKFTNPNMLKQVTIVERDR</sequence>
<dbReference type="EMBL" id="JYDR01000119">
    <property type="protein sequence ID" value="KRY68129.1"/>
    <property type="molecule type" value="Genomic_DNA"/>
</dbReference>
<proteinExistence type="predicted"/>
<protein>
    <submittedName>
        <fullName evidence="1">Uncharacterized protein</fullName>
    </submittedName>
</protein>
<evidence type="ECO:0000313" key="2">
    <source>
        <dbReference type="Proteomes" id="UP000054632"/>
    </source>
</evidence>
<dbReference type="Proteomes" id="UP000054632">
    <property type="component" value="Unassembled WGS sequence"/>
</dbReference>
<accession>A0A0V1E3N9</accession>
<reference evidence="1 2" key="1">
    <citation type="submission" date="2015-01" db="EMBL/GenBank/DDBJ databases">
        <title>Evolution of Trichinella species and genotypes.</title>
        <authorList>
            <person name="Korhonen P.K."/>
            <person name="Edoardo P."/>
            <person name="Giuseppe L.R."/>
            <person name="Gasser R.B."/>
        </authorList>
    </citation>
    <scope>NUCLEOTIDE SEQUENCE [LARGE SCALE GENOMIC DNA]</scope>
    <source>
        <strain evidence="1">ISS13</strain>
    </source>
</reference>
<dbReference type="AlphaFoldDB" id="A0A0V1E3N9"/>
<gene>
    <name evidence="1" type="ORF">T4A_5051</name>
</gene>
<organism evidence="1 2">
    <name type="scientific">Trichinella pseudospiralis</name>
    <name type="common">Parasitic roundworm</name>
    <dbReference type="NCBI Taxonomy" id="6337"/>
    <lineage>
        <taxon>Eukaryota</taxon>
        <taxon>Metazoa</taxon>
        <taxon>Ecdysozoa</taxon>
        <taxon>Nematoda</taxon>
        <taxon>Enoplea</taxon>
        <taxon>Dorylaimia</taxon>
        <taxon>Trichinellida</taxon>
        <taxon>Trichinellidae</taxon>
        <taxon>Trichinella</taxon>
    </lineage>
</organism>
<name>A0A0V1E3N9_TRIPS</name>